<dbReference type="Proteomes" id="UP000644660">
    <property type="component" value="Unassembled WGS sequence"/>
</dbReference>
<evidence type="ECO:0000313" key="1">
    <source>
        <dbReference type="EMBL" id="CAB4255491.1"/>
    </source>
</evidence>
<sequence>MFPLNVVRHDNVRPNTDIKNNFRISHFSSPSIDKYGNHLRLTPVGEENVDYSKNVNRSFYKHVTMLPPRPVFPNSTVNAPRQNHTRIIHPPHVEETLTDIPLQEEIKIDLNLVSKSRDRTGIDFPPFFKVYDYECRFDEDDIIPLTINNDPNCRKKRMRFSKELEYKDLKKFVKRKDYILYYLFGFDRTGFFGILKERESFYNFPIKHFIEPLHQEEDHGFYFEEFEDSDSDLEDANCSKIDFFDV</sequence>
<comment type="caution">
    <text evidence="1">The sequence shown here is derived from an EMBL/GenBank/DDBJ whole genome shotgun (WGS) entry which is preliminary data.</text>
</comment>
<accession>A0A8H2VGZ8</accession>
<dbReference type="RefSeq" id="XP_041407335.1">
    <property type="nucleotide sequence ID" value="XM_041551401.1"/>
</dbReference>
<dbReference type="OrthoDB" id="6067455at2759"/>
<name>A0A8H2VGZ8_9SACH</name>
<reference evidence="1 2" key="1">
    <citation type="submission" date="2020-05" db="EMBL/GenBank/DDBJ databases">
        <authorList>
            <person name="Casaregola S."/>
            <person name="Devillers H."/>
            <person name="Grondin C."/>
        </authorList>
    </citation>
    <scope>NUCLEOTIDE SEQUENCE [LARGE SCALE GENOMIC DNA]</scope>
    <source>
        <strain evidence="1 2">CLIB 1767</strain>
    </source>
</reference>
<keyword evidence="2" id="KW-1185">Reference proteome</keyword>
<protein>
    <submittedName>
        <fullName evidence="1">Similar to Saccharomyces cerevisiae YER180C ISC10 Protein required for sporulation</fullName>
    </submittedName>
</protein>
<dbReference type="EMBL" id="CAEFZW010000006">
    <property type="protein sequence ID" value="CAB4255491.1"/>
    <property type="molecule type" value="Genomic_DNA"/>
</dbReference>
<gene>
    <name evidence="1" type="ORF">KABA2_06S06644</name>
</gene>
<dbReference type="AlphaFoldDB" id="A0A8H2VGZ8"/>
<organism evidence="1 2">
    <name type="scientific">Maudiozyma barnettii</name>
    <dbReference type="NCBI Taxonomy" id="61262"/>
    <lineage>
        <taxon>Eukaryota</taxon>
        <taxon>Fungi</taxon>
        <taxon>Dikarya</taxon>
        <taxon>Ascomycota</taxon>
        <taxon>Saccharomycotina</taxon>
        <taxon>Saccharomycetes</taxon>
        <taxon>Saccharomycetales</taxon>
        <taxon>Saccharomycetaceae</taxon>
        <taxon>Maudiozyma</taxon>
    </lineage>
</organism>
<evidence type="ECO:0000313" key="2">
    <source>
        <dbReference type="Proteomes" id="UP000644660"/>
    </source>
</evidence>
<proteinExistence type="predicted"/>
<dbReference type="GeneID" id="64858537"/>